<feature type="compositionally biased region" description="Polar residues" evidence="1">
    <location>
        <begin position="75"/>
        <end position="92"/>
    </location>
</feature>
<feature type="compositionally biased region" description="Polar residues" evidence="1">
    <location>
        <begin position="101"/>
        <end position="112"/>
    </location>
</feature>
<feature type="chain" id="PRO_5040195240" description="Podoplanin" evidence="3">
    <location>
        <begin position="23"/>
        <end position="209"/>
    </location>
</feature>
<feature type="region of interest" description="Disordered" evidence="1">
    <location>
        <begin position="26"/>
        <end position="165"/>
    </location>
</feature>
<dbReference type="GO" id="GO:0007155">
    <property type="term" value="P:cell adhesion"/>
    <property type="evidence" value="ECO:0007669"/>
    <property type="project" value="TreeGrafter"/>
</dbReference>
<evidence type="ECO:0000313" key="5">
    <source>
        <dbReference type="Proteomes" id="UP000694387"/>
    </source>
</evidence>
<dbReference type="GO" id="GO:1901731">
    <property type="term" value="P:positive regulation of platelet aggregation"/>
    <property type="evidence" value="ECO:0007669"/>
    <property type="project" value="TreeGrafter"/>
</dbReference>
<sequence length="209" mass="21451">MWKVPVLLLVLGSAWLWVLAEGASTLGPEDNIMTPGVEDGVVTPGSSEDSESTGSPALVPRSTKSTGGDFEDRSTLGNTVHTPGESQSTRTPSVEDGVVTPGSSEDSESTGSPALVPRSTKSTGGDFEDRSTLGNTVHTPGESQSTRTPSVLTGHPTEKTDGNTKATVEKDGLSTVTLVGIVVGVLVAIGFVGGIIMVVVRKMSGRFSP</sequence>
<evidence type="ECO:0000256" key="1">
    <source>
        <dbReference type="SAM" id="MobiDB-lite"/>
    </source>
</evidence>
<keyword evidence="2" id="KW-0812">Transmembrane</keyword>
<dbReference type="PANTHER" id="PTHR47390:SF1">
    <property type="entry name" value="PODOPLANIN"/>
    <property type="match status" value="1"/>
</dbReference>
<dbReference type="GO" id="GO:0007165">
    <property type="term" value="P:signal transduction"/>
    <property type="evidence" value="ECO:0007669"/>
    <property type="project" value="TreeGrafter"/>
</dbReference>
<evidence type="ECO:0008006" key="6">
    <source>
        <dbReference type="Google" id="ProtNLM"/>
    </source>
</evidence>
<evidence type="ECO:0000313" key="4">
    <source>
        <dbReference type="Ensembl" id="ENSEASP00005040488.1"/>
    </source>
</evidence>
<reference evidence="4" key="3">
    <citation type="submission" date="2025-09" db="UniProtKB">
        <authorList>
            <consortium name="Ensembl"/>
        </authorList>
    </citation>
    <scope>IDENTIFICATION</scope>
</reference>
<feature type="transmembrane region" description="Helical" evidence="2">
    <location>
        <begin position="178"/>
        <end position="200"/>
    </location>
</feature>
<dbReference type="AlphaFoldDB" id="A0A9L0IHX7"/>
<dbReference type="Proteomes" id="UP000694387">
    <property type="component" value="Chromosome 5"/>
</dbReference>
<keyword evidence="5" id="KW-1185">Reference proteome</keyword>
<keyword evidence="2" id="KW-1133">Transmembrane helix</keyword>
<dbReference type="InterPro" id="IPR052684">
    <property type="entry name" value="Podoplanin_domain"/>
</dbReference>
<feature type="compositionally biased region" description="Basic and acidic residues" evidence="1">
    <location>
        <begin position="156"/>
        <end position="165"/>
    </location>
</feature>
<dbReference type="GO" id="GO:0030027">
    <property type="term" value="C:lamellipodium"/>
    <property type="evidence" value="ECO:0007669"/>
    <property type="project" value="TreeGrafter"/>
</dbReference>
<dbReference type="GO" id="GO:0016323">
    <property type="term" value="C:basolateral plasma membrane"/>
    <property type="evidence" value="ECO:0007669"/>
    <property type="project" value="TreeGrafter"/>
</dbReference>
<name>A0A9L0IHX7_EQUAS</name>
<keyword evidence="2" id="KW-0472">Membrane</keyword>
<reference evidence="4" key="2">
    <citation type="submission" date="2025-08" db="UniProtKB">
        <authorList>
            <consortium name="Ensembl"/>
        </authorList>
    </citation>
    <scope>IDENTIFICATION</scope>
</reference>
<feature type="signal peptide" evidence="3">
    <location>
        <begin position="1"/>
        <end position="22"/>
    </location>
</feature>
<organism evidence="4 5">
    <name type="scientific">Equus asinus</name>
    <name type="common">Donkey</name>
    <name type="synonym">Equus africanus asinus</name>
    <dbReference type="NCBI Taxonomy" id="9793"/>
    <lineage>
        <taxon>Eukaryota</taxon>
        <taxon>Metazoa</taxon>
        <taxon>Chordata</taxon>
        <taxon>Craniata</taxon>
        <taxon>Vertebrata</taxon>
        <taxon>Euteleostomi</taxon>
        <taxon>Mammalia</taxon>
        <taxon>Eutheria</taxon>
        <taxon>Laurasiatheria</taxon>
        <taxon>Perissodactyla</taxon>
        <taxon>Equidae</taxon>
        <taxon>Equus</taxon>
    </lineage>
</organism>
<dbReference type="GO" id="GO:0016324">
    <property type="term" value="C:apical plasma membrane"/>
    <property type="evidence" value="ECO:0007669"/>
    <property type="project" value="TreeGrafter"/>
</dbReference>
<evidence type="ECO:0000256" key="3">
    <source>
        <dbReference type="SAM" id="SignalP"/>
    </source>
</evidence>
<reference evidence="4 5" key="1">
    <citation type="journal article" date="2020" name="Nat. Commun.">
        <title>Donkey genomes provide new insights into domestication and selection for coat color.</title>
        <authorList>
            <person name="Wang"/>
            <person name="C."/>
            <person name="Li"/>
            <person name="H."/>
            <person name="Guo"/>
            <person name="Y."/>
            <person name="Huang"/>
            <person name="J."/>
            <person name="Sun"/>
            <person name="Y."/>
            <person name="Min"/>
            <person name="J."/>
            <person name="Wang"/>
            <person name="J."/>
            <person name="Fang"/>
            <person name="X."/>
            <person name="Zhao"/>
            <person name="Z."/>
            <person name="Wang"/>
            <person name="S."/>
            <person name="Zhang"/>
            <person name="Y."/>
            <person name="Liu"/>
            <person name="Q."/>
            <person name="Jiang"/>
            <person name="Q."/>
            <person name="Wang"/>
            <person name="X."/>
            <person name="Guo"/>
            <person name="Y."/>
            <person name="Yang"/>
            <person name="C."/>
            <person name="Wang"/>
            <person name="Y."/>
            <person name="Tian"/>
            <person name="F."/>
            <person name="Zhuang"/>
            <person name="G."/>
            <person name="Fan"/>
            <person name="Y."/>
            <person name="Gao"/>
            <person name="Q."/>
            <person name="Li"/>
            <person name="Y."/>
            <person name="Ju"/>
            <person name="Z."/>
            <person name="Li"/>
            <person name="J."/>
            <person name="Li"/>
            <person name="R."/>
            <person name="Hou"/>
            <person name="M."/>
            <person name="Yang"/>
            <person name="G."/>
            <person name="Liu"/>
            <person name="G."/>
            <person name="Liu"/>
            <person name="W."/>
            <person name="Guo"/>
            <person name="J."/>
            <person name="Pan"/>
            <person name="S."/>
            <person name="Fan"/>
            <person name="G."/>
            <person name="Zhang"/>
            <person name="W."/>
            <person name="Zhang"/>
            <person name="R."/>
            <person name="Yu"/>
            <person name="J."/>
            <person name="Zhang"/>
            <person name="X."/>
            <person name="Yin"/>
            <person name="Q."/>
            <person name="Ji"/>
            <person name="C."/>
            <person name="Jin"/>
            <person name="Y."/>
            <person name="Yue"/>
            <person name="G."/>
            <person name="Liu"/>
            <person name="M."/>
            <person name="Xu"/>
            <person name="J."/>
            <person name="Liu"/>
            <person name="S."/>
            <person name="Jordana"/>
            <person name="J."/>
            <person name="Noce"/>
            <person name="A."/>
            <person name="Amills"/>
            <person name="M."/>
            <person name="Wu"/>
            <person name="D.D."/>
            <person name="Li"/>
            <person name="S."/>
            <person name="Zhou"/>
            <person name="X. and Zhong"/>
            <person name="J."/>
        </authorList>
    </citation>
    <scope>NUCLEOTIDE SEQUENCE [LARGE SCALE GENOMIC DNA]</scope>
</reference>
<dbReference type="GO" id="GO:0016477">
    <property type="term" value="P:cell migration"/>
    <property type="evidence" value="ECO:0007669"/>
    <property type="project" value="TreeGrafter"/>
</dbReference>
<dbReference type="Ensembl" id="ENSEAST00005049681.1">
    <property type="protein sequence ID" value="ENSEASP00005040488.1"/>
    <property type="gene ID" value="ENSEASG00005015975.2"/>
</dbReference>
<dbReference type="PANTHER" id="PTHR47390">
    <property type="entry name" value="PODOPLANIN"/>
    <property type="match status" value="1"/>
</dbReference>
<dbReference type="GeneTree" id="ENSGT00390000000013"/>
<protein>
    <recommendedName>
        <fullName evidence="6">Podoplanin</fullName>
    </recommendedName>
</protein>
<feature type="compositionally biased region" description="Polar residues" evidence="1">
    <location>
        <begin position="44"/>
        <end position="55"/>
    </location>
</feature>
<feature type="compositionally biased region" description="Polar residues" evidence="1">
    <location>
        <begin position="132"/>
        <end position="151"/>
    </location>
</feature>
<keyword evidence="3" id="KW-0732">Signal</keyword>
<evidence type="ECO:0000256" key="2">
    <source>
        <dbReference type="SAM" id="Phobius"/>
    </source>
</evidence>
<dbReference type="Pfam" id="PF05808">
    <property type="entry name" value="Podoplanin"/>
    <property type="match status" value="1"/>
</dbReference>
<proteinExistence type="predicted"/>
<gene>
    <name evidence="4" type="primary">LOC123285675</name>
</gene>
<accession>A0A9L0IHX7</accession>